<dbReference type="PANTHER" id="PTHR12358">
    <property type="entry name" value="SPHINGOSINE KINASE"/>
    <property type="match status" value="1"/>
</dbReference>
<dbReference type="GO" id="GO:0005524">
    <property type="term" value="F:ATP binding"/>
    <property type="evidence" value="ECO:0007669"/>
    <property type="project" value="UniProtKB-KW"/>
</dbReference>
<dbReference type="PROSITE" id="PS50146">
    <property type="entry name" value="DAGK"/>
    <property type="match status" value="1"/>
</dbReference>
<dbReference type="Gene3D" id="3.40.50.10330">
    <property type="entry name" value="Probable inorganic polyphosphate/atp-NAD kinase, domain 1"/>
    <property type="match status" value="1"/>
</dbReference>
<dbReference type="RefSeq" id="WP_094410693.1">
    <property type="nucleotide sequence ID" value="NZ_BMJZ01000003.1"/>
</dbReference>
<evidence type="ECO:0000313" key="6">
    <source>
        <dbReference type="EMBL" id="OYQ17055.1"/>
    </source>
</evidence>
<organism evidence="6 7">
    <name type="scientific">Elstera cyanobacteriorum</name>
    <dbReference type="NCBI Taxonomy" id="2022747"/>
    <lineage>
        <taxon>Bacteria</taxon>
        <taxon>Pseudomonadati</taxon>
        <taxon>Pseudomonadota</taxon>
        <taxon>Alphaproteobacteria</taxon>
        <taxon>Rhodospirillales</taxon>
        <taxon>Rhodospirillaceae</taxon>
        <taxon>Elstera</taxon>
    </lineage>
</organism>
<dbReference type="InterPro" id="IPR017438">
    <property type="entry name" value="ATP-NAD_kinase_N"/>
</dbReference>
<proteinExistence type="predicted"/>
<feature type="domain" description="DAGKc" evidence="5">
    <location>
        <begin position="14"/>
        <end position="149"/>
    </location>
</feature>
<keyword evidence="1" id="KW-0808">Transferase</keyword>
<dbReference type="GO" id="GO:0016301">
    <property type="term" value="F:kinase activity"/>
    <property type="evidence" value="ECO:0007669"/>
    <property type="project" value="UniProtKB-KW"/>
</dbReference>
<dbReference type="InterPro" id="IPR001206">
    <property type="entry name" value="Diacylglycerol_kinase_cat_dom"/>
</dbReference>
<evidence type="ECO:0000313" key="7">
    <source>
        <dbReference type="Proteomes" id="UP000216361"/>
    </source>
</evidence>
<keyword evidence="4" id="KW-0067">ATP-binding</keyword>
<dbReference type="OrthoDB" id="9815110at2"/>
<dbReference type="InterPro" id="IPR050187">
    <property type="entry name" value="Lipid_Phosphate_FormReg"/>
</dbReference>
<name>A0A255XKW2_9PROT</name>
<dbReference type="Pfam" id="PF19279">
    <property type="entry name" value="YegS_C"/>
    <property type="match status" value="1"/>
</dbReference>
<reference evidence="6 7" key="1">
    <citation type="submission" date="2017-07" db="EMBL/GenBank/DDBJ databases">
        <title>Elstera cyanobacteriorum sp. nov., a novel bacterium isolated from cyanobacterial aggregates in a eutrophic lake.</title>
        <authorList>
            <person name="Cai H."/>
        </authorList>
    </citation>
    <scope>NUCLEOTIDE SEQUENCE [LARGE SCALE GENOMIC DNA]</scope>
    <source>
        <strain evidence="6 7">TH019</strain>
    </source>
</reference>
<sequence length="316" mass="32921">MDGSVLEASPLSATRNRPLRIIVNPTAGQARGARLKRSLDRLTAAGTQWDIVETQARGDAEALARALAEAGEVGAIIAAGGDGTINEAINGVMAAQRHGAPVPPFGLLPLGTANVLAGELGIDTPETAAAALLSGQTRKIALGLCETPDGARRYFSMMAGVGFDAHVVAGIDPALKRRFGKGAYVWQTLKEWLALKPARYTLGDGRDASSLILANGHFYAGRFTVAPEANLDDPALIAARFTKGGRLATALYAAALPFGLLPHLPSVKRERITHVSVNGPAGEPVQADGDTIATLPVTFTLAPERLTIFAAPRARA</sequence>
<gene>
    <name evidence="6" type="ORF">CHR90_17105</name>
</gene>
<evidence type="ECO:0000259" key="5">
    <source>
        <dbReference type="PROSITE" id="PS50146"/>
    </source>
</evidence>
<evidence type="ECO:0000256" key="2">
    <source>
        <dbReference type="ARBA" id="ARBA00022741"/>
    </source>
</evidence>
<comment type="caution">
    <text evidence="6">The sequence shown here is derived from an EMBL/GenBank/DDBJ whole genome shotgun (WGS) entry which is preliminary data.</text>
</comment>
<evidence type="ECO:0000256" key="3">
    <source>
        <dbReference type="ARBA" id="ARBA00022777"/>
    </source>
</evidence>
<accession>A0A255XKW2</accession>
<evidence type="ECO:0000256" key="1">
    <source>
        <dbReference type="ARBA" id="ARBA00022679"/>
    </source>
</evidence>
<keyword evidence="2" id="KW-0547">Nucleotide-binding</keyword>
<protein>
    <recommendedName>
        <fullName evidence="5">DAGKc domain-containing protein</fullName>
    </recommendedName>
</protein>
<dbReference type="Proteomes" id="UP000216361">
    <property type="component" value="Unassembled WGS sequence"/>
</dbReference>
<dbReference type="AlphaFoldDB" id="A0A255XKW2"/>
<dbReference type="InterPro" id="IPR016064">
    <property type="entry name" value="NAD/diacylglycerol_kinase_sf"/>
</dbReference>
<dbReference type="PANTHER" id="PTHR12358:SF106">
    <property type="entry name" value="LIPID KINASE YEGS"/>
    <property type="match status" value="1"/>
</dbReference>
<dbReference type="Pfam" id="PF00781">
    <property type="entry name" value="DAGK_cat"/>
    <property type="match status" value="1"/>
</dbReference>
<keyword evidence="7" id="KW-1185">Reference proteome</keyword>
<dbReference type="InterPro" id="IPR045540">
    <property type="entry name" value="YegS/DAGK_C"/>
</dbReference>
<evidence type="ECO:0000256" key="4">
    <source>
        <dbReference type="ARBA" id="ARBA00022840"/>
    </source>
</evidence>
<dbReference type="GO" id="GO:0005886">
    <property type="term" value="C:plasma membrane"/>
    <property type="evidence" value="ECO:0007669"/>
    <property type="project" value="TreeGrafter"/>
</dbReference>
<dbReference type="SMART" id="SM00046">
    <property type="entry name" value="DAGKc"/>
    <property type="match status" value="1"/>
</dbReference>
<dbReference type="EMBL" id="NOXS01000035">
    <property type="protein sequence ID" value="OYQ17055.1"/>
    <property type="molecule type" value="Genomic_DNA"/>
</dbReference>
<keyword evidence="3" id="KW-0418">Kinase</keyword>
<dbReference type="Gene3D" id="2.60.200.40">
    <property type="match status" value="1"/>
</dbReference>
<dbReference type="SUPFAM" id="SSF111331">
    <property type="entry name" value="NAD kinase/diacylglycerol kinase-like"/>
    <property type="match status" value="1"/>
</dbReference>